<keyword evidence="3" id="KW-1185">Reference proteome</keyword>
<dbReference type="InterPro" id="IPR036188">
    <property type="entry name" value="FAD/NAD-bd_sf"/>
</dbReference>
<sequence>MSTVVVVGAGQAGLAVSHELGQRGIEHTVLERSRIGQAWRDRWDSFTLVTPHWSLGLPGNPYEGDDPEGFVPRHEVVGYLEGYAAAQAAPVREGVEVTRLARTEGRRLRLDTTEGPLEADAAVVCTGSFRRQHRPQALAGIPDDRVTRSADYRSPDQLPDGPVLVVGGGQSGCQIAEELRLAGRDVTLACGRAPWIPRRLDGVDTVTWLARTSFYDLPLSALPTPAARLLSNPLVSGARGGHDLNWRTLAALGVQLAGHVAAVDDGVVAFADDLADSVAFGDARWADLRDVLAAQLPARGYPVPELPVPAPFAAEPVAPIPLGELGAVVLASGFRPDYSWIEAPACDALGFPLTDDGESTEVPGLYFCGVHFMRTRASAVLFGVGRDAAVVAGRVARGLAEAARL</sequence>
<dbReference type="EMBL" id="BAAAQW010000006">
    <property type="protein sequence ID" value="GAA2200948.1"/>
    <property type="molecule type" value="Genomic_DNA"/>
</dbReference>
<dbReference type="PRINTS" id="PR00368">
    <property type="entry name" value="FADPNR"/>
</dbReference>
<dbReference type="PANTHER" id="PTHR43539">
    <property type="entry name" value="FLAVIN-BINDING MONOOXYGENASE-LIKE PROTEIN (AFU_ORTHOLOGUE AFUA_4G09220)"/>
    <property type="match status" value="1"/>
</dbReference>
<dbReference type="InterPro" id="IPR050982">
    <property type="entry name" value="Auxin_biosynth/cation_transpt"/>
</dbReference>
<dbReference type="PANTHER" id="PTHR43539:SF78">
    <property type="entry name" value="FLAVIN-CONTAINING MONOOXYGENASE"/>
    <property type="match status" value="1"/>
</dbReference>
<reference evidence="3" key="1">
    <citation type="journal article" date="2019" name="Int. J. Syst. Evol. Microbiol.">
        <title>The Global Catalogue of Microorganisms (GCM) 10K type strain sequencing project: providing services to taxonomists for standard genome sequencing and annotation.</title>
        <authorList>
            <consortium name="The Broad Institute Genomics Platform"/>
            <consortium name="The Broad Institute Genome Sequencing Center for Infectious Disease"/>
            <person name="Wu L."/>
            <person name="Ma J."/>
        </authorList>
    </citation>
    <scope>NUCLEOTIDE SEQUENCE [LARGE SCALE GENOMIC DNA]</scope>
    <source>
        <strain evidence="3">JCM 16034</strain>
    </source>
</reference>
<evidence type="ECO:0000313" key="2">
    <source>
        <dbReference type="EMBL" id="GAA2200948.1"/>
    </source>
</evidence>
<dbReference type="PRINTS" id="PR00411">
    <property type="entry name" value="PNDRDTASEI"/>
</dbReference>
<organism evidence="2 3">
    <name type="scientific">Sinomonas flava</name>
    <dbReference type="NCBI Taxonomy" id="496857"/>
    <lineage>
        <taxon>Bacteria</taxon>
        <taxon>Bacillati</taxon>
        <taxon>Actinomycetota</taxon>
        <taxon>Actinomycetes</taxon>
        <taxon>Micrococcales</taxon>
        <taxon>Micrococcaceae</taxon>
        <taxon>Sinomonas</taxon>
    </lineage>
</organism>
<proteinExistence type="predicted"/>
<accession>A0ABP5NRX7</accession>
<dbReference type="RefSeq" id="WP_344299911.1">
    <property type="nucleotide sequence ID" value="NZ_BAAAQW010000006.1"/>
</dbReference>
<name>A0ABP5NRX7_9MICC</name>
<keyword evidence="1" id="KW-0560">Oxidoreductase</keyword>
<gene>
    <name evidence="2" type="ORF">GCM10009849_23500</name>
</gene>
<evidence type="ECO:0000256" key="1">
    <source>
        <dbReference type="ARBA" id="ARBA00023002"/>
    </source>
</evidence>
<dbReference type="Pfam" id="PF13738">
    <property type="entry name" value="Pyr_redox_3"/>
    <property type="match status" value="1"/>
</dbReference>
<comment type="caution">
    <text evidence="2">The sequence shown here is derived from an EMBL/GenBank/DDBJ whole genome shotgun (WGS) entry which is preliminary data.</text>
</comment>
<dbReference type="SUPFAM" id="SSF51905">
    <property type="entry name" value="FAD/NAD(P)-binding domain"/>
    <property type="match status" value="2"/>
</dbReference>
<dbReference type="Proteomes" id="UP001500432">
    <property type="component" value="Unassembled WGS sequence"/>
</dbReference>
<evidence type="ECO:0000313" key="3">
    <source>
        <dbReference type="Proteomes" id="UP001500432"/>
    </source>
</evidence>
<dbReference type="Gene3D" id="3.50.50.60">
    <property type="entry name" value="FAD/NAD(P)-binding domain"/>
    <property type="match status" value="1"/>
</dbReference>
<protein>
    <submittedName>
        <fullName evidence="2">NAD(P)/FAD-dependent oxidoreductase</fullName>
    </submittedName>
</protein>